<dbReference type="Gene3D" id="2.30.110.10">
    <property type="entry name" value="Electron Transport, Fmn-binding Protein, Chain A"/>
    <property type="match status" value="1"/>
</dbReference>
<protein>
    <submittedName>
        <fullName evidence="4">Flavin reductase family protein</fullName>
    </submittedName>
</protein>
<keyword evidence="2" id="KW-0560">Oxidoreductase</keyword>
<feature type="domain" description="Flavin reductase like" evidence="3">
    <location>
        <begin position="11"/>
        <end position="154"/>
    </location>
</feature>
<dbReference type="Pfam" id="PF01613">
    <property type="entry name" value="Flavin_Reduct"/>
    <property type="match status" value="1"/>
</dbReference>
<gene>
    <name evidence="4" type="ORF">OG563_39145</name>
</gene>
<reference evidence="4" key="1">
    <citation type="submission" date="2022-10" db="EMBL/GenBank/DDBJ databases">
        <title>The complete genomes of actinobacterial strains from the NBC collection.</title>
        <authorList>
            <person name="Joergensen T.S."/>
            <person name="Alvarez Arevalo M."/>
            <person name="Sterndorff E.B."/>
            <person name="Faurdal D."/>
            <person name="Vuksanovic O."/>
            <person name="Mourched A.-S."/>
            <person name="Charusanti P."/>
            <person name="Shaw S."/>
            <person name="Blin K."/>
            <person name="Weber T."/>
        </authorList>
    </citation>
    <scope>NUCLEOTIDE SEQUENCE</scope>
    <source>
        <strain evidence="4">NBC_01482</strain>
    </source>
</reference>
<dbReference type="InterPro" id="IPR012349">
    <property type="entry name" value="Split_barrel_FMN-bd"/>
</dbReference>
<proteinExistence type="inferred from homology"/>
<evidence type="ECO:0000313" key="5">
    <source>
        <dbReference type="Proteomes" id="UP001432062"/>
    </source>
</evidence>
<sequence length="158" mass="16652">MAVVLDFKAVLGRFATGVTAITALDGAQPIGFACQSFSALSLDPPAVALFPARTSTTWPRIRAASKFCVNVLAADQEQVCKQLGRSGPDKFDGLDWTRSPNGSPLLDGSIAWIDCELGGELDGGDHTIVIGHVTALGAGREADPLLFYRSGFERLTTA</sequence>
<evidence type="ECO:0000313" key="4">
    <source>
        <dbReference type="EMBL" id="WUV45086.1"/>
    </source>
</evidence>
<dbReference type="Proteomes" id="UP001432062">
    <property type="component" value="Chromosome"/>
</dbReference>
<comment type="similarity">
    <text evidence="1">Belongs to the non-flavoprotein flavin reductase family.</text>
</comment>
<evidence type="ECO:0000256" key="2">
    <source>
        <dbReference type="ARBA" id="ARBA00023002"/>
    </source>
</evidence>
<dbReference type="PANTHER" id="PTHR30466:SF11">
    <property type="entry name" value="FLAVIN-DEPENDENT MONOOXYGENASE, REDUCTASE SUBUNIT HSAB"/>
    <property type="match status" value="1"/>
</dbReference>
<evidence type="ECO:0000256" key="1">
    <source>
        <dbReference type="ARBA" id="ARBA00008898"/>
    </source>
</evidence>
<dbReference type="InterPro" id="IPR050268">
    <property type="entry name" value="NADH-dep_flavin_reductase"/>
</dbReference>
<name>A0ABZ1YS68_9NOCA</name>
<keyword evidence="5" id="KW-1185">Reference proteome</keyword>
<accession>A0ABZ1YS68</accession>
<dbReference type="PANTHER" id="PTHR30466">
    <property type="entry name" value="FLAVIN REDUCTASE"/>
    <property type="match status" value="1"/>
</dbReference>
<dbReference type="SUPFAM" id="SSF50475">
    <property type="entry name" value="FMN-binding split barrel"/>
    <property type="match status" value="1"/>
</dbReference>
<dbReference type="EMBL" id="CP109441">
    <property type="protein sequence ID" value="WUV45086.1"/>
    <property type="molecule type" value="Genomic_DNA"/>
</dbReference>
<dbReference type="RefSeq" id="WP_327098298.1">
    <property type="nucleotide sequence ID" value="NZ_CP109149.1"/>
</dbReference>
<organism evidence="4 5">
    <name type="scientific">Nocardia vinacea</name>
    <dbReference type="NCBI Taxonomy" id="96468"/>
    <lineage>
        <taxon>Bacteria</taxon>
        <taxon>Bacillati</taxon>
        <taxon>Actinomycetota</taxon>
        <taxon>Actinomycetes</taxon>
        <taxon>Mycobacteriales</taxon>
        <taxon>Nocardiaceae</taxon>
        <taxon>Nocardia</taxon>
    </lineage>
</organism>
<dbReference type="SMART" id="SM00903">
    <property type="entry name" value="Flavin_Reduct"/>
    <property type="match status" value="1"/>
</dbReference>
<dbReference type="InterPro" id="IPR002563">
    <property type="entry name" value="Flavin_Rdtase-like_dom"/>
</dbReference>
<evidence type="ECO:0000259" key="3">
    <source>
        <dbReference type="SMART" id="SM00903"/>
    </source>
</evidence>